<gene>
    <name evidence="1" type="ORF">LCGC14_1574440</name>
</gene>
<evidence type="ECO:0000313" key="1">
    <source>
        <dbReference type="EMBL" id="KKM27462.1"/>
    </source>
</evidence>
<dbReference type="EMBL" id="LAZR01012318">
    <property type="protein sequence ID" value="KKM27462.1"/>
    <property type="molecule type" value="Genomic_DNA"/>
</dbReference>
<organism evidence="1">
    <name type="scientific">marine sediment metagenome</name>
    <dbReference type="NCBI Taxonomy" id="412755"/>
    <lineage>
        <taxon>unclassified sequences</taxon>
        <taxon>metagenomes</taxon>
        <taxon>ecological metagenomes</taxon>
    </lineage>
</organism>
<dbReference type="AlphaFoldDB" id="A0A0F9IIS4"/>
<proteinExistence type="predicted"/>
<comment type="caution">
    <text evidence="1">The sequence shown here is derived from an EMBL/GenBank/DDBJ whole genome shotgun (WGS) entry which is preliminary data.</text>
</comment>
<accession>A0A0F9IIS4</accession>
<name>A0A0F9IIS4_9ZZZZ</name>
<sequence>MLEIKEDIKEKEWEEIKVVKRYFARKYSVLS</sequence>
<reference evidence="1" key="1">
    <citation type="journal article" date="2015" name="Nature">
        <title>Complex archaea that bridge the gap between prokaryotes and eukaryotes.</title>
        <authorList>
            <person name="Spang A."/>
            <person name="Saw J.H."/>
            <person name="Jorgensen S.L."/>
            <person name="Zaremba-Niedzwiedzka K."/>
            <person name="Martijn J."/>
            <person name="Lind A.E."/>
            <person name="van Eijk R."/>
            <person name="Schleper C."/>
            <person name="Guy L."/>
            <person name="Ettema T.J."/>
        </authorList>
    </citation>
    <scope>NUCLEOTIDE SEQUENCE</scope>
</reference>
<protein>
    <submittedName>
        <fullName evidence="1">Uncharacterized protein</fullName>
    </submittedName>
</protein>
<feature type="non-terminal residue" evidence="1">
    <location>
        <position position="31"/>
    </location>
</feature>